<dbReference type="Gramene" id="AET2Gv20162200.1">
    <property type="protein sequence ID" value="AET2Gv20162200.1"/>
    <property type="gene ID" value="AET2Gv20162200"/>
</dbReference>
<reference evidence="1" key="5">
    <citation type="journal article" date="2021" name="G3 (Bethesda)">
        <title>Aegilops tauschii genome assembly Aet v5.0 features greater sequence contiguity and improved annotation.</title>
        <authorList>
            <person name="Wang L."/>
            <person name="Zhu T."/>
            <person name="Rodriguez J.C."/>
            <person name="Deal K.R."/>
            <person name="Dubcovsky J."/>
            <person name="McGuire P.E."/>
            <person name="Lux T."/>
            <person name="Spannagl M."/>
            <person name="Mayer K.F.X."/>
            <person name="Baldrich P."/>
            <person name="Meyers B.C."/>
            <person name="Huo N."/>
            <person name="Gu Y.Q."/>
            <person name="Zhou H."/>
            <person name="Devos K.M."/>
            <person name="Bennetzen J.L."/>
            <person name="Unver T."/>
            <person name="Budak H."/>
            <person name="Gulick P.J."/>
            <person name="Galiba G."/>
            <person name="Kalapos B."/>
            <person name="Nelson D.R."/>
            <person name="Li P."/>
            <person name="You F.M."/>
            <person name="Luo M.C."/>
            <person name="Dvorak J."/>
        </authorList>
    </citation>
    <scope>NUCLEOTIDE SEQUENCE [LARGE SCALE GENOMIC DNA]</scope>
    <source>
        <strain evidence="1">cv. AL8/78</strain>
    </source>
</reference>
<reference evidence="1" key="4">
    <citation type="submission" date="2019-03" db="UniProtKB">
        <authorList>
            <consortium name="EnsemblPlants"/>
        </authorList>
    </citation>
    <scope>IDENTIFICATION</scope>
</reference>
<reference evidence="2" key="2">
    <citation type="journal article" date="2017" name="Nat. Plants">
        <title>The Aegilops tauschii genome reveals multiple impacts of transposons.</title>
        <authorList>
            <person name="Zhao G."/>
            <person name="Zou C."/>
            <person name="Li K."/>
            <person name="Wang K."/>
            <person name="Li T."/>
            <person name="Gao L."/>
            <person name="Zhang X."/>
            <person name="Wang H."/>
            <person name="Yang Z."/>
            <person name="Liu X."/>
            <person name="Jiang W."/>
            <person name="Mao L."/>
            <person name="Kong X."/>
            <person name="Jiao Y."/>
            <person name="Jia J."/>
        </authorList>
    </citation>
    <scope>NUCLEOTIDE SEQUENCE [LARGE SCALE GENOMIC DNA]</scope>
    <source>
        <strain evidence="2">cv. AL8/78</strain>
    </source>
</reference>
<evidence type="ECO:0000313" key="2">
    <source>
        <dbReference type="Proteomes" id="UP000015105"/>
    </source>
</evidence>
<reference evidence="2" key="1">
    <citation type="journal article" date="2014" name="Science">
        <title>Ancient hybridizations among the ancestral genomes of bread wheat.</title>
        <authorList>
            <consortium name="International Wheat Genome Sequencing Consortium,"/>
            <person name="Marcussen T."/>
            <person name="Sandve S.R."/>
            <person name="Heier L."/>
            <person name="Spannagl M."/>
            <person name="Pfeifer M."/>
            <person name="Jakobsen K.S."/>
            <person name="Wulff B.B."/>
            <person name="Steuernagel B."/>
            <person name="Mayer K.F."/>
            <person name="Olsen O.A."/>
        </authorList>
    </citation>
    <scope>NUCLEOTIDE SEQUENCE [LARGE SCALE GENOMIC DNA]</scope>
    <source>
        <strain evidence="2">cv. AL8/78</strain>
    </source>
</reference>
<sequence length="51" mass="5620">PGWPQESTAFAHVEAYQPCSPLFSQDAISLSFVFCDPIDCVIHDLDTVKPP</sequence>
<keyword evidence="2" id="KW-1185">Reference proteome</keyword>
<proteinExistence type="predicted"/>
<evidence type="ECO:0000313" key="1">
    <source>
        <dbReference type="EnsemblPlants" id="AET2Gv20162200.1"/>
    </source>
</evidence>
<accession>A0A453AJU2</accession>
<name>A0A453AJU2_AEGTS</name>
<dbReference type="Proteomes" id="UP000015105">
    <property type="component" value="Chromosome 2D"/>
</dbReference>
<protein>
    <submittedName>
        <fullName evidence="1">Uncharacterized protein</fullName>
    </submittedName>
</protein>
<dbReference type="EnsemblPlants" id="AET2Gv20162200.1">
    <property type="protein sequence ID" value="AET2Gv20162200.1"/>
    <property type="gene ID" value="AET2Gv20162200"/>
</dbReference>
<organism evidence="1 2">
    <name type="scientific">Aegilops tauschii subsp. strangulata</name>
    <name type="common">Goatgrass</name>
    <dbReference type="NCBI Taxonomy" id="200361"/>
    <lineage>
        <taxon>Eukaryota</taxon>
        <taxon>Viridiplantae</taxon>
        <taxon>Streptophyta</taxon>
        <taxon>Embryophyta</taxon>
        <taxon>Tracheophyta</taxon>
        <taxon>Spermatophyta</taxon>
        <taxon>Magnoliopsida</taxon>
        <taxon>Liliopsida</taxon>
        <taxon>Poales</taxon>
        <taxon>Poaceae</taxon>
        <taxon>BOP clade</taxon>
        <taxon>Pooideae</taxon>
        <taxon>Triticodae</taxon>
        <taxon>Triticeae</taxon>
        <taxon>Triticinae</taxon>
        <taxon>Aegilops</taxon>
    </lineage>
</organism>
<reference evidence="1" key="3">
    <citation type="journal article" date="2017" name="Nature">
        <title>Genome sequence of the progenitor of the wheat D genome Aegilops tauschii.</title>
        <authorList>
            <person name="Luo M.C."/>
            <person name="Gu Y.Q."/>
            <person name="Puiu D."/>
            <person name="Wang H."/>
            <person name="Twardziok S.O."/>
            <person name="Deal K.R."/>
            <person name="Huo N."/>
            <person name="Zhu T."/>
            <person name="Wang L."/>
            <person name="Wang Y."/>
            <person name="McGuire P.E."/>
            <person name="Liu S."/>
            <person name="Long H."/>
            <person name="Ramasamy R.K."/>
            <person name="Rodriguez J.C."/>
            <person name="Van S.L."/>
            <person name="Yuan L."/>
            <person name="Wang Z."/>
            <person name="Xia Z."/>
            <person name="Xiao L."/>
            <person name="Anderson O.D."/>
            <person name="Ouyang S."/>
            <person name="Liang Y."/>
            <person name="Zimin A.V."/>
            <person name="Pertea G."/>
            <person name="Qi P."/>
            <person name="Bennetzen J.L."/>
            <person name="Dai X."/>
            <person name="Dawson M.W."/>
            <person name="Muller H.G."/>
            <person name="Kugler K."/>
            <person name="Rivarola-Duarte L."/>
            <person name="Spannagl M."/>
            <person name="Mayer K.F.X."/>
            <person name="Lu F.H."/>
            <person name="Bevan M.W."/>
            <person name="Leroy P."/>
            <person name="Li P."/>
            <person name="You F.M."/>
            <person name="Sun Q."/>
            <person name="Liu Z."/>
            <person name="Lyons E."/>
            <person name="Wicker T."/>
            <person name="Salzberg S.L."/>
            <person name="Devos K.M."/>
            <person name="Dvorak J."/>
        </authorList>
    </citation>
    <scope>NUCLEOTIDE SEQUENCE [LARGE SCALE GENOMIC DNA]</scope>
    <source>
        <strain evidence="1">cv. AL8/78</strain>
    </source>
</reference>
<dbReference type="AlphaFoldDB" id="A0A453AJU2"/>